<accession>A0AAE4L3S6</accession>
<feature type="region of interest" description="Disordered" evidence="1">
    <location>
        <begin position="1"/>
        <end position="23"/>
    </location>
</feature>
<evidence type="ECO:0000313" key="2">
    <source>
        <dbReference type="EMBL" id="MDT2738288.1"/>
    </source>
</evidence>
<comment type="caution">
    <text evidence="2">The sequence shown here is derived from an EMBL/GenBank/DDBJ whole genome shotgun (WGS) entry which is preliminary data.</text>
</comment>
<reference evidence="2" key="1">
    <citation type="submission" date="2023-03" db="EMBL/GenBank/DDBJ databases">
        <authorList>
            <person name="Shen W."/>
            <person name="Cai J."/>
        </authorList>
    </citation>
    <scope>NUCLEOTIDE SEQUENCE</scope>
    <source>
        <strain evidence="2">P69-2</strain>
    </source>
</reference>
<dbReference type="RefSeq" id="WP_311797646.1">
    <property type="nucleotide sequence ID" value="NZ_JARQAI010000053.1"/>
</dbReference>
<name>A0AAE4L3S6_9ENTE</name>
<gene>
    <name evidence="2" type="ORF">P7H00_14375</name>
</gene>
<dbReference type="Proteomes" id="UP001180842">
    <property type="component" value="Unassembled WGS sequence"/>
</dbReference>
<sequence length="64" mass="7510">MEKRSTYYPENQKKYEQSLDGEARAKRNAQKRFSSVKSFIRNAATVEQLNDIIELAQSKLDEKE</sequence>
<evidence type="ECO:0000256" key="1">
    <source>
        <dbReference type="SAM" id="MobiDB-lite"/>
    </source>
</evidence>
<evidence type="ECO:0000313" key="3">
    <source>
        <dbReference type="Proteomes" id="UP001180842"/>
    </source>
</evidence>
<proteinExistence type="predicted"/>
<organism evidence="2 3">
    <name type="scientific">Enterococcus pseudoavium</name>
    <dbReference type="NCBI Taxonomy" id="44007"/>
    <lineage>
        <taxon>Bacteria</taxon>
        <taxon>Bacillati</taxon>
        <taxon>Bacillota</taxon>
        <taxon>Bacilli</taxon>
        <taxon>Lactobacillales</taxon>
        <taxon>Enterococcaceae</taxon>
        <taxon>Enterococcus</taxon>
    </lineage>
</organism>
<protein>
    <submittedName>
        <fullName evidence="2">Uncharacterized protein</fullName>
    </submittedName>
</protein>
<dbReference type="AlphaFoldDB" id="A0AAE4L3S6"/>
<dbReference type="EMBL" id="JARQAI010000053">
    <property type="protein sequence ID" value="MDT2738288.1"/>
    <property type="molecule type" value="Genomic_DNA"/>
</dbReference>